<comment type="similarity">
    <text evidence="1">Belongs to the LysR transcriptional regulatory family.</text>
</comment>
<dbReference type="SUPFAM" id="SSF46785">
    <property type="entry name" value="Winged helix' DNA-binding domain"/>
    <property type="match status" value="1"/>
</dbReference>
<dbReference type="InterPro" id="IPR000847">
    <property type="entry name" value="LysR_HTH_N"/>
</dbReference>
<keyword evidence="5" id="KW-0472">Membrane</keyword>
<evidence type="ECO:0000256" key="5">
    <source>
        <dbReference type="SAM" id="Phobius"/>
    </source>
</evidence>
<dbReference type="Pfam" id="PF00126">
    <property type="entry name" value="HTH_1"/>
    <property type="match status" value="1"/>
</dbReference>
<dbReference type="EMBL" id="JAQQCF010000036">
    <property type="protein sequence ID" value="MFM0641172.1"/>
    <property type="molecule type" value="Genomic_DNA"/>
</dbReference>
<dbReference type="PRINTS" id="PR00039">
    <property type="entry name" value="HTHLYSR"/>
</dbReference>
<feature type="domain" description="HTH lysR-type" evidence="6">
    <location>
        <begin position="1"/>
        <end position="58"/>
    </location>
</feature>
<keyword evidence="4" id="KW-0804">Transcription</keyword>
<keyword evidence="8" id="KW-1185">Reference proteome</keyword>
<protein>
    <submittedName>
        <fullName evidence="7">LysR substrate-binding domain-containing protein</fullName>
    </submittedName>
</protein>
<accession>A0ABW9E1R7</accession>
<evidence type="ECO:0000256" key="2">
    <source>
        <dbReference type="ARBA" id="ARBA00023015"/>
    </source>
</evidence>
<dbReference type="Gene3D" id="1.10.10.10">
    <property type="entry name" value="Winged helix-like DNA-binding domain superfamily/Winged helix DNA-binding domain"/>
    <property type="match status" value="1"/>
</dbReference>
<dbReference type="PROSITE" id="PS50931">
    <property type="entry name" value="HTH_LYSR"/>
    <property type="match status" value="1"/>
</dbReference>
<evidence type="ECO:0000256" key="4">
    <source>
        <dbReference type="ARBA" id="ARBA00023163"/>
    </source>
</evidence>
<dbReference type="RefSeq" id="WP_408339761.1">
    <property type="nucleotide sequence ID" value="NZ_JAQQCF010000036.1"/>
</dbReference>
<dbReference type="Pfam" id="PF03466">
    <property type="entry name" value="LysR_substrate"/>
    <property type="match status" value="1"/>
</dbReference>
<name>A0ABW9E1R7_9BURK</name>
<evidence type="ECO:0000313" key="7">
    <source>
        <dbReference type="EMBL" id="MFM0641172.1"/>
    </source>
</evidence>
<dbReference type="InterPro" id="IPR036390">
    <property type="entry name" value="WH_DNA-bd_sf"/>
</dbReference>
<dbReference type="InterPro" id="IPR005119">
    <property type="entry name" value="LysR_subst-bd"/>
</dbReference>
<keyword evidence="5" id="KW-1133">Transmembrane helix</keyword>
<evidence type="ECO:0000313" key="8">
    <source>
        <dbReference type="Proteomes" id="UP001629432"/>
    </source>
</evidence>
<evidence type="ECO:0000259" key="6">
    <source>
        <dbReference type="PROSITE" id="PS50931"/>
    </source>
</evidence>
<dbReference type="PANTHER" id="PTHR30346:SF0">
    <property type="entry name" value="HCA OPERON TRANSCRIPTIONAL ACTIVATOR HCAR"/>
    <property type="match status" value="1"/>
</dbReference>
<organism evidence="7 8">
    <name type="scientific">Paraburkholderia metrosideri</name>
    <dbReference type="NCBI Taxonomy" id="580937"/>
    <lineage>
        <taxon>Bacteria</taxon>
        <taxon>Pseudomonadati</taxon>
        <taxon>Pseudomonadota</taxon>
        <taxon>Betaproteobacteria</taxon>
        <taxon>Burkholderiales</taxon>
        <taxon>Burkholderiaceae</taxon>
        <taxon>Paraburkholderia</taxon>
    </lineage>
</organism>
<dbReference type="InterPro" id="IPR036388">
    <property type="entry name" value="WH-like_DNA-bd_sf"/>
</dbReference>
<gene>
    <name evidence="7" type="ORF">PQQ63_31195</name>
</gene>
<reference evidence="7 8" key="1">
    <citation type="journal article" date="2024" name="Chem. Sci.">
        <title>Discovery of megapolipeptins by genome mining of a Burkholderiales bacteria collection.</title>
        <authorList>
            <person name="Paulo B.S."/>
            <person name="Recchia M.J.J."/>
            <person name="Lee S."/>
            <person name="Fergusson C.H."/>
            <person name="Romanowski S.B."/>
            <person name="Hernandez A."/>
            <person name="Krull N."/>
            <person name="Liu D.Y."/>
            <person name="Cavanagh H."/>
            <person name="Bos A."/>
            <person name="Gray C.A."/>
            <person name="Murphy B.T."/>
            <person name="Linington R.G."/>
            <person name="Eustaquio A.S."/>
        </authorList>
    </citation>
    <scope>NUCLEOTIDE SEQUENCE [LARGE SCALE GENOMIC DNA]</scope>
    <source>
        <strain evidence="7 8">RL17-338-BIC-A</strain>
    </source>
</reference>
<keyword evidence="3" id="KW-0238">DNA-binding</keyword>
<dbReference type="Gene3D" id="3.40.190.10">
    <property type="entry name" value="Periplasmic binding protein-like II"/>
    <property type="match status" value="2"/>
</dbReference>
<dbReference type="Proteomes" id="UP001629432">
    <property type="component" value="Unassembled WGS sequence"/>
</dbReference>
<sequence>MEFKDLQCFVALVEELNFTRAAARAHMAQPPFSARIKRLEGEIGVRLFDRTNKSVCLTDAGATFDPLARELLSAAKSAMEMARQVEQGVAGRVLLGAIYSSVYRAIPDIVKVMGMQYPAVELHVEEMSIEAQIVAIRKRTIDGGILRLMRREPGIETIPLFSEDYVVAINNQEALAARASVSLADLADRTLIAFESSYSPEYDSMVFSAFAAERLVPSQVRRVRSMHMILGLVSAGIGVSIVPASLAEIGLKHVTYVPLKNRLPPQDIRLAWLASSPPPIIKRLVNIVPSIRWNW</sequence>
<proteinExistence type="inferred from homology"/>
<dbReference type="PANTHER" id="PTHR30346">
    <property type="entry name" value="TRANSCRIPTIONAL DUAL REGULATOR HCAR-RELATED"/>
    <property type="match status" value="1"/>
</dbReference>
<evidence type="ECO:0000256" key="3">
    <source>
        <dbReference type="ARBA" id="ARBA00023125"/>
    </source>
</evidence>
<comment type="caution">
    <text evidence="7">The sequence shown here is derived from an EMBL/GenBank/DDBJ whole genome shotgun (WGS) entry which is preliminary data.</text>
</comment>
<dbReference type="SUPFAM" id="SSF53850">
    <property type="entry name" value="Periplasmic binding protein-like II"/>
    <property type="match status" value="1"/>
</dbReference>
<keyword evidence="5" id="KW-0812">Transmembrane</keyword>
<keyword evidence="2" id="KW-0805">Transcription regulation</keyword>
<feature type="transmembrane region" description="Helical" evidence="5">
    <location>
        <begin position="229"/>
        <end position="251"/>
    </location>
</feature>
<evidence type="ECO:0000256" key="1">
    <source>
        <dbReference type="ARBA" id="ARBA00009437"/>
    </source>
</evidence>
<dbReference type="CDD" id="cd08414">
    <property type="entry name" value="PBP2_LTTR_aromatics_like"/>
    <property type="match status" value="1"/>
</dbReference>